<gene>
    <name evidence="3" type="ORF">AKJ52_00515</name>
</gene>
<feature type="transmembrane region" description="Helical" evidence="2">
    <location>
        <begin position="303"/>
        <end position="321"/>
    </location>
</feature>
<evidence type="ECO:0000256" key="2">
    <source>
        <dbReference type="SAM" id="Phobius"/>
    </source>
</evidence>
<dbReference type="Proteomes" id="UP000070404">
    <property type="component" value="Unassembled WGS sequence"/>
</dbReference>
<evidence type="ECO:0000313" key="4">
    <source>
        <dbReference type="Proteomes" id="UP000070404"/>
    </source>
</evidence>
<accession>A0A133VLK7</accession>
<evidence type="ECO:0000256" key="1">
    <source>
        <dbReference type="SAM" id="Coils"/>
    </source>
</evidence>
<feature type="transmembrane region" description="Helical" evidence="2">
    <location>
        <begin position="49"/>
        <end position="69"/>
    </location>
</feature>
<feature type="transmembrane region" description="Helical" evidence="2">
    <location>
        <begin position="75"/>
        <end position="98"/>
    </location>
</feature>
<keyword evidence="1" id="KW-0175">Coiled coil</keyword>
<keyword evidence="2" id="KW-0812">Transmembrane</keyword>
<dbReference type="PANTHER" id="PTHR35007:SF2">
    <property type="entry name" value="PILUS ASSEMBLE PROTEIN"/>
    <property type="match status" value="1"/>
</dbReference>
<feature type="transmembrane region" description="Helical" evidence="2">
    <location>
        <begin position="528"/>
        <end position="549"/>
    </location>
</feature>
<dbReference type="PANTHER" id="PTHR35007">
    <property type="entry name" value="INTEGRAL MEMBRANE PROTEIN-RELATED"/>
    <property type="match status" value="1"/>
</dbReference>
<evidence type="ECO:0000313" key="3">
    <source>
        <dbReference type="EMBL" id="KXB07324.1"/>
    </source>
</evidence>
<dbReference type="AlphaFoldDB" id="A0A133VLK7"/>
<feature type="coiled-coil region" evidence="1">
    <location>
        <begin position="461"/>
        <end position="488"/>
    </location>
</feature>
<comment type="caution">
    <text evidence="3">The sequence shown here is derived from an EMBL/GenBank/DDBJ whole genome shotgun (WGS) entry which is preliminary data.</text>
</comment>
<feature type="transmembrane region" description="Helical" evidence="2">
    <location>
        <begin position="225"/>
        <end position="249"/>
    </location>
</feature>
<name>A0A133VLK7_9EURY</name>
<feature type="transmembrane region" description="Helical" evidence="2">
    <location>
        <begin position="570"/>
        <end position="590"/>
    </location>
</feature>
<organism evidence="3 4">
    <name type="scientific">candidate division MSBL1 archaeon SCGC-AAA382C18</name>
    <dbReference type="NCBI Taxonomy" id="1698281"/>
    <lineage>
        <taxon>Archaea</taxon>
        <taxon>Methanobacteriati</taxon>
        <taxon>Methanobacteriota</taxon>
        <taxon>candidate division MSBL1</taxon>
    </lineage>
</organism>
<keyword evidence="2" id="KW-0472">Membrane</keyword>
<sequence length="591" mass="65527">MNFERFYEKLCKSLGRFEGLRNFQKPPEELERNIKVADLGVTGEEVVSLAFFGLLAGVAITVIVTFFSFLLNFSILAPLITVPIPVLLYFSVGFYPSWRAEKERTKGMSGVPRLISYLTVALKINPNLEKAAIFSANQTKKSIGESFRGELWKACIGPHNNMREALTSFSLKWEGESEELKRSIDLLKNSVSENNKETRKRVLNQALSTSFEGVRNKMESFAAGLQLPTTIIYGMGVLLPLVLLAVLPVLSSTGIQIGGFELGLIYCVVIPLTIYILQKQVLSQRPTAFSSPEIPSKDDKRKAMTIPVLILSAPAVMSLIIGLSNVFLSLILIWSISSAIAFYCYLSSFETFKTRKMNQKLERELCDALTQLGSQLKSNRPIEGALQRTTRTTKGCKISEILEKTLSNLKMGGMNTHSAFFDPEEGSLKEVHSGPVLHTFRMLVSLLDRSSREAGEAILHTSEHLKKLQEVEKQVRRALQEMVSSMKSVALFFAPFVASVTVQLQQLLSEKTSNIPIFGTKVQISSATFLGVLGLYVMIITILLSSYTVEIEVGNDKLTKRMTIAKALPTATSVYTIGLFLGKQMLSFLLG</sequence>
<dbReference type="EMBL" id="LHYF01000004">
    <property type="protein sequence ID" value="KXB07324.1"/>
    <property type="molecule type" value="Genomic_DNA"/>
</dbReference>
<proteinExistence type="predicted"/>
<keyword evidence="2" id="KW-1133">Transmembrane helix</keyword>
<evidence type="ECO:0008006" key="5">
    <source>
        <dbReference type="Google" id="ProtNLM"/>
    </source>
</evidence>
<keyword evidence="4" id="KW-1185">Reference proteome</keyword>
<protein>
    <recommendedName>
        <fullName evidence="5">Type II secretion system protein GspF domain-containing protein</fullName>
    </recommendedName>
</protein>
<reference evidence="3 4" key="1">
    <citation type="journal article" date="2016" name="Sci. Rep.">
        <title>Metabolic traits of an uncultured archaeal lineage -MSBL1- from brine pools of the Red Sea.</title>
        <authorList>
            <person name="Mwirichia R."/>
            <person name="Alam I."/>
            <person name="Rashid M."/>
            <person name="Vinu M."/>
            <person name="Ba-Alawi W."/>
            <person name="Anthony Kamau A."/>
            <person name="Kamanda Ngugi D."/>
            <person name="Goker M."/>
            <person name="Klenk H.P."/>
            <person name="Bajic V."/>
            <person name="Stingl U."/>
        </authorList>
    </citation>
    <scope>NUCLEOTIDE SEQUENCE [LARGE SCALE GENOMIC DNA]</scope>
    <source>
        <strain evidence="3">SCGC-AAA382C18</strain>
    </source>
</reference>
<feature type="transmembrane region" description="Helical" evidence="2">
    <location>
        <begin position="255"/>
        <end position="277"/>
    </location>
</feature>
<feature type="transmembrane region" description="Helical" evidence="2">
    <location>
        <begin position="327"/>
        <end position="346"/>
    </location>
</feature>
<feature type="transmembrane region" description="Helical" evidence="2">
    <location>
        <begin position="489"/>
        <end position="508"/>
    </location>
</feature>